<keyword evidence="2" id="KW-1185">Reference proteome</keyword>
<reference evidence="1 2" key="1">
    <citation type="journal article" date="2021" name="Hortic Res">
        <title>High-quality reference genome and annotation aids understanding of berry development for evergreen blueberry (Vaccinium darrowii).</title>
        <authorList>
            <person name="Yu J."/>
            <person name="Hulse-Kemp A.M."/>
            <person name="Babiker E."/>
            <person name="Staton M."/>
        </authorList>
    </citation>
    <scope>NUCLEOTIDE SEQUENCE [LARGE SCALE GENOMIC DNA]</scope>
    <source>
        <strain evidence="2">cv. NJ 8807/NJ 8810</strain>
        <tissue evidence="1">Young leaf</tissue>
    </source>
</reference>
<evidence type="ECO:0000313" key="1">
    <source>
        <dbReference type="EMBL" id="KAH7855098.1"/>
    </source>
</evidence>
<protein>
    <submittedName>
        <fullName evidence="1">Uncharacterized protein</fullName>
    </submittedName>
</protein>
<accession>A0ACB7YNW2</accession>
<evidence type="ECO:0000313" key="2">
    <source>
        <dbReference type="Proteomes" id="UP000828048"/>
    </source>
</evidence>
<gene>
    <name evidence="1" type="ORF">Vadar_021211</name>
</gene>
<comment type="caution">
    <text evidence="1">The sequence shown here is derived from an EMBL/GenBank/DDBJ whole genome shotgun (WGS) entry which is preliminary data.</text>
</comment>
<name>A0ACB7YNW2_9ERIC</name>
<proteinExistence type="predicted"/>
<dbReference type="EMBL" id="CM037161">
    <property type="protein sequence ID" value="KAH7855098.1"/>
    <property type="molecule type" value="Genomic_DNA"/>
</dbReference>
<sequence>MARACRNIDLAPVSVVDILTEFSMCGRLTNGQGRTIDFTKTLVIILQQSELNLVQNLKQELFEQLDDAVVFSSVATQYSKAIARLKLREIASYMTPKACDSFPQFPYNFPHASPPNPIHLPISYTAKALQFPFPQDSWCPKLYLLWGWGKTHPGVRVLSSVARDFEIETHLILESVAAELHALLWMTVSPAYLERQTALPFHCDMVLRLRRLLHFADKELSQSRRMEKTQV</sequence>
<organism evidence="1 2">
    <name type="scientific">Vaccinium darrowii</name>
    <dbReference type="NCBI Taxonomy" id="229202"/>
    <lineage>
        <taxon>Eukaryota</taxon>
        <taxon>Viridiplantae</taxon>
        <taxon>Streptophyta</taxon>
        <taxon>Embryophyta</taxon>
        <taxon>Tracheophyta</taxon>
        <taxon>Spermatophyta</taxon>
        <taxon>Magnoliopsida</taxon>
        <taxon>eudicotyledons</taxon>
        <taxon>Gunneridae</taxon>
        <taxon>Pentapetalae</taxon>
        <taxon>asterids</taxon>
        <taxon>Ericales</taxon>
        <taxon>Ericaceae</taxon>
        <taxon>Vaccinioideae</taxon>
        <taxon>Vaccinieae</taxon>
        <taxon>Vaccinium</taxon>
    </lineage>
</organism>
<dbReference type="Proteomes" id="UP000828048">
    <property type="component" value="Chromosome 11"/>
</dbReference>